<dbReference type="InterPro" id="IPR009057">
    <property type="entry name" value="Homeodomain-like_sf"/>
</dbReference>
<dbReference type="InterPro" id="IPR029062">
    <property type="entry name" value="Class_I_gatase-like"/>
</dbReference>
<evidence type="ECO:0000313" key="6">
    <source>
        <dbReference type="Proteomes" id="UP000295565"/>
    </source>
</evidence>
<dbReference type="InterPro" id="IPR018060">
    <property type="entry name" value="HTH_AraC"/>
</dbReference>
<dbReference type="PROSITE" id="PS01124">
    <property type="entry name" value="HTH_ARAC_FAMILY_2"/>
    <property type="match status" value="1"/>
</dbReference>
<dbReference type="PROSITE" id="PS00041">
    <property type="entry name" value="HTH_ARAC_FAMILY_1"/>
    <property type="match status" value="1"/>
</dbReference>
<dbReference type="GO" id="GO:0003700">
    <property type="term" value="F:DNA-binding transcription factor activity"/>
    <property type="evidence" value="ECO:0007669"/>
    <property type="project" value="InterPro"/>
</dbReference>
<feature type="domain" description="HTH araC/xylS-type" evidence="4">
    <location>
        <begin position="219"/>
        <end position="317"/>
    </location>
</feature>
<evidence type="ECO:0000256" key="3">
    <source>
        <dbReference type="ARBA" id="ARBA00023163"/>
    </source>
</evidence>
<dbReference type="PANTHER" id="PTHR43130">
    <property type="entry name" value="ARAC-FAMILY TRANSCRIPTIONAL REGULATOR"/>
    <property type="match status" value="1"/>
</dbReference>
<dbReference type="AlphaFoldDB" id="A0A4R1J7Z1"/>
<keyword evidence="6" id="KW-1185">Reference proteome</keyword>
<dbReference type="Gene3D" id="3.40.50.880">
    <property type="match status" value="1"/>
</dbReference>
<comment type="caution">
    <text evidence="5">The sequence shown here is derived from an EMBL/GenBank/DDBJ whole genome shotgun (WGS) entry which is preliminary data.</text>
</comment>
<dbReference type="Pfam" id="PF12833">
    <property type="entry name" value="HTH_18"/>
    <property type="match status" value="1"/>
</dbReference>
<dbReference type="SUPFAM" id="SSF52317">
    <property type="entry name" value="Class I glutamine amidotransferase-like"/>
    <property type="match status" value="1"/>
</dbReference>
<dbReference type="InterPro" id="IPR018062">
    <property type="entry name" value="HTH_AraC-typ_CS"/>
</dbReference>
<dbReference type="RefSeq" id="WP_131914284.1">
    <property type="nucleotide sequence ID" value="NZ_OU594967.1"/>
</dbReference>
<protein>
    <submittedName>
        <fullName evidence="5">AraC family transcriptional regulator with amidase-like domain</fullName>
    </submittedName>
</protein>
<evidence type="ECO:0000313" key="5">
    <source>
        <dbReference type="EMBL" id="TCK46602.1"/>
    </source>
</evidence>
<dbReference type="GO" id="GO:0043565">
    <property type="term" value="F:sequence-specific DNA binding"/>
    <property type="evidence" value="ECO:0007669"/>
    <property type="project" value="InterPro"/>
</dbReference>
<name>A0A4R1J7Z1_9GAMM</name>
<keyword evidence="2" id="KW-0238">DNA-binding</keyword>
<dbReference type="SMART" id="SM00342">
    <property type="entry name" value="HTH_ARAC"/>
    <property type="match status" value="1"/>
</dbReference>
<accession>A0A4R1J7Z1</accession>
<proteinExistence type="predicted"/>
<dbReference type="SUPFAM" id="SSF46689">
    <property type="entry name" value="Homeodomain-like"/>
    <property type="match status" value="2"/>
</dbReference>
<dbReference type="Proteomes" id="UP000295565">
    <property type="component" value="Unassembled WGS sequence"/>
</dbReference>
<dbReference type="OrthoDB" id="9803764at2"/>
<keyword evidence="3" id="KW-0804">Transcription</keyword>
<keyword evidence="1" id="KW-0805">Transcription regulation</keyword>
<evidence type="ECO:0000259" key="4">
    <source>
        <dbReference type="PROSITE" id="PS01124"/>
    </source>
</evidence>
<dbReference type="PANTHER" id="PTHR43130:SF11">
    <property type="entry name" value="TRANSCRIPTIONAL REGULATORY PROTEIN"/>
    <property type="match status" value="1"/>
</dbReference>
<dbReference type="Gene3D" id="1.10.10.60">
    <property type="entry name" value="Homeodomain-like"/>
    <property type="match status" value="2"/>
</dbReference>
<gene>
    <name evidence="5" type="ORF">EV690_3553</name>
</gene>
<evidence type="ECO:0000256" key="1">
    <source>
        <dbReference type="ARBA" id="ARBA00023015"/>
    </source>
</evidence>
<evidence type="ECO:0000256" key="2">
    <source>
        <dbReference type="ARBA" id="ARBA00023125"/>
    </source>
</evidence>
<organism evidence="5 6">
    <name type="scientific">Celerinatantimonas diazotrophica</name>
    <dbReference type="NCBI Taxonomy" id="412034"/>
    <lineage>
        <taxon>Bacteria</taxon>
        <taxon>Pseudomonadati</taxon>
        <taxon>Pseudomonadota</taxon>
        <taxon>Gammaproteobacteria</taxon>
        <taxon>Celerinatantimonadaceae</taxon>
        <taxon>Celerinatantimonas</taxon>
    </lineage>
</organism>
<reference evidence="5 6" key="1">
    <citation type="submission" date="2019-03" db="EMBL/GenBank/DDBJ databases">
        <title>Genomic Encyclopedia of Type Strains, Phase IV (KMG-IV): sequencing the most valuable type-strain genomes for metagenomic binning, comparative biology and taxonomic classification.</title>
        <authorList>
            <person name="Goeker M."/>
        </authorList>
    </citation>
    <scope>NUCLEOTIDE SEQUENCE [LARGE SCALE GENOMIC DNA]</scope>
    <source>
        <strain evidence="5 6">DSM 18577</strain>
    </source>
</reference>
<dbReference type="InterPro" id="IPR052158">
    <property type="entry name" value="INH-QAR"/>
</dbReference>
<sequence>MNVAFVLYPRALITGISLPVEMLTSAAILRDRKLQKEAPLNIRLIAATHESPPLTGGLTLQPDMTFADNFNADIIVLPPMWGNPLSALKQTPGLTQWLIDNYQRSCQIIATGTGVVWPAQAGLLDNQVATTHWYYYDKFAARYPKIKLNRQASITAADGIYCTASINSQAEMLLYLITENFGQRIASIIETQYGHEVSRTSQQPFYQIGGQLQFDESIALAQDWMKRNLALSMTSQTIANQCGLPLRTFNRKFKEQVGQTPHQYLQQQRINTAQQLLRDFSMSIQDVAEQVGYKDSYLFSVRFKQICQITPSEYRHMVKAKIYNASA</sequence>
<dbReference type="EMBL" id="SMGD01000018">
    <property type="protein sequence ID" value="TCK46602.1"/>
    <property type="molecule type" value="Genomic_DNA"/>
</dbReference>